<evidence type="ECO:0000313" key="2">
    <source>
        <dbReference type="Proteomes" id="UP000094626"/>
    </source>
</evidence>
<gene>
    <name evidence="1" type="ORF">BES08_07195</name>
</gene>
<dbReference type="EMBL" id="CP017075">
    <property type="protein sequence ID" value="AOR76555.1"/>
    <property type="molecule type" value="Genomic_DNA"/>
</dbReference>
<dbReference type="Proteomes" id="UP000094626">
    <property type="component" value="Chromosome"/>
</dbReference>
<evidence type="ECO:0000313" key="1">
    <source>
        <dbReference type="EMBL" id="AOR76555.1"/>
    </source>
</evidence>
<organism evidence="1 2">
    <name type="scientific">Novosphingobium resinovorum</name>
    <dbReference type="NCBI Taxonomy" id="158500"/>
    <lineage>
        <taxon>Bacteria</taxon>
        <taxon>Pseudomonadati</taxon>
        <taxon>Pseudomonadota</taxon>
        <taxon>Alphaproteobacteria</taxon>
        <taxon>Sphingomonadales</taxon>
        <taxon>Sphingomonadaceae</taxon>
        <taxon>Novosphingobium</taxon>
    </lineage>
</organism>
<protein>
    <submittedName>
        <fullName evidence="1">Uncharacterized protein</fullName>
    </submittedName>
</protein>
<accession>A0A1D8A360</accession>
<reference evidence="2" key="1">
    <citation type="journal article" date="2017" name="J. Biotechnol.">
        <title>Complete genome sequence of Novosphingobium resinovorum SA1, a versatile xenobiotic-degrading bacterium capable of utilizing sulfanilic acid.</title>
        <authorList>
            <person name="Hegedus B."/>
            <person name="Kos P.B."/>
            <person name="Balint B."/>
            <person name="Maroti G."/>
            <person name="Gan H.M."/>
            <person name="Perei K."/>
            <person name="Rakhely G."/>
        </authorList>
    </citation>
    <scope>NUCLEOTIDE SEQUENCE [LARGE SCALE GENOMIC DNA]</scope>
    <source>
        <strain evidence="2">SA1</strain>
    </source>
</reference>
<sequence length="122" mass="12332">MAIKTTANLRLPLATLGDSAFKRSFKAAMALIDAAVGRVLTGSKTHDFASILVGAQATTTVTVPDAALGDFVTGVSLGVDAAGLRLSGYVSAVNTVTVVARNDTGGAVDLASTTLRVLVRKA</sequence>
<dbReference type="RefSeq" id="WP_069707966.1">
    <property type="nucleotide sequence ID" value="NZ_CP017075.1"/>
</dbReference>
<name>A0A1D8A360_9SPHN</name>
<keyword evidence="2" id="KW-1185">Reference proteome</keyword>
<dbReference type="AlphaFoldDB" id="A0A1D8A360"/>
<proteinExistence type="predicted"/>
<dbReference type="KEGG" id="nre:BES08_07195"/>